<dbReference type="PANTHER" id="PTHR43229">
    <property type="entry name" value="NODULATION PROTEIN J"/>
    <property type="match status" value="1"/>
</dbReference>
<name>A0A101NHY4_9ACTN</name>
<dbReference type="InterPro" id="IPR051784">
    <property type="entry name" value="Nod_factor_ABC_transporter"/>
</dbReference>
<feature type="transmembrane region" description="Helical" evidence="5">
    <location>
        <begin position="167"/>
        <end position="186"/>
    </location>
</feature>
<organism evidence="7 8">
    <name type="scientific">Streptomyces cellostaticus</name>
    <dbReference type="NCBI Taxonomy" id="67285"/>
    <lineage>
        <taxon>Bacteria</taxon>
        <taxon>Bacillati</taxon>
        <taxon>Actinomycetota</taxon>
        <taxon>Actinomycetes</taxon>
        <taxon>Kitasatosporales</taxon>
        <taxon>Streptomycetaceae</taxon>
        <taxon>Streptomyces</taxon>
    </lineage>
</organism>
<dbReference type="GO" id="GO:0140359">
    <property type="term" value="F:ABC-type transporter activity"/>
    <property type="evidence" value="ECO:0007669"/>
    <property type="project" value="InterPro"/>
</dbReference>
<dbReference type="OrthoDB" id="9255971at2"/>
<keyword evidence="4 5" id="KW-0472">Membrane</keyword>
<dbReference type="PANTHER" id="PTHR43229:SF6">
    <property type="entry name" value="ABC-TYPE MULTIDRUG TRANSPORT SYSTEM, PERMEASE COMPONENT"/>
    <property type="match status" value="1"/>
</dbReference>
<evidence type="ECO:0000313" key="7">
    <source>
        <dbReference type="EMBL" id="KUM93510.1"/>
    </source>
</evidence>
<accession>A0A101NHY4</accession>
<protein>
    <recommendedName>
        <fullName evidence="6">ABC-2 type transporter transmembrane domain-containing protein</fullName>
    </recommendedName>
</protein>
<dbReference type="InterPro" id="IPR013525">
    <property type="entry name" value="ABC2_TM"/>
</dbReference>
<evidence type="ECO:0000256" key="5">
    <source>
        <dbReference type="SAM" id="Phobius"/>
    </source>
</evidence>
<evidence type="ECO:0000256" key="4">
    <source>
        <dbReference type="ARBA" id="ARBA00023136"/>
    </source>
</evidence>
<feature type="transmembrane region" description="Helical" evidence="5">
    <location>
        <begin position="213"/>
        <end position="235"/>
    </location>
</feature>
<evidence type="ECO:0000259" key="6">
    <source>
        <dbReference type="Pfam" id="PF01061"/>
    </source>
</evidence>
<reference evidence="7 8" key="1">
    <citation type="submission" date="2015-10" db="EMBL/GenBank/DDBJ databases">
        <title>Draft genome sequence of Streptomyces cellostaticus DSM 40189, type strain for the species Streptomyces cellostaticus.</title>
        <authorList>
            <person name="Ruckert C."/>
            <person name="Winkler A."/>
            <person name="Kalinowski J."/>
            <person name="Kampfer P."/>
            <person name="Glaeser S."/>
        </authorList>
    </citation>
    <scope>NUCLEOTIDE SEQUENCE [LARGE SCALE GENOMIC DNA]</scope>
    <source>
        <strain evidence="7 8">DSM 40189</strain>
    </source>
</reference>
<feature type="transmembrane region" description="Helical" evidence="5">
    <location>
        <begin position="42"/>
        <end position="66"/>
    </location>
</feature>
<comment type="subcellular location">
    <subcellularLocation>
        <location evidence="1">Membrane</location>
        <topology evidence="1">Multi-pass membrane protein</topology>
    </subcellularLocation>
</comment>
<feature type="transmembrane region" description="Helical" evidence="5">
    <location>
        <begin position="18"/>
        <end position="36"/>
    </location>
</feature>
<evidence type="ECO:0000256" key="3">
    <source>
        <dbReference type="ARBA" id="ARBA00022989"/>
    </source>
</evidence>
<keyword evidence="2 5" id="KW-0812">Transmembrane</keyword>
<dbReference type="Proteomes" id="UP000054241">
    <property type="component" value="Unassembled WGS sequence"/>
</dbReference>
<dbReference type="Pfam" id="PF01061">
    <property type="entry name" value="ABC2_membrane"/>
    <property type="match status" value="1"/>
</dbReference>
<dbReference type="GO" id="GO:0016020">
    <property type="term" value="C:membrane"/>
    <property type="evidence" value="ECO:0007669"/>
    <property type="project" value="UniProtKB-SubCell"/>
</dbReference>
<gene>
    <name evidence="7" type="ORF">AQI88_26395</name>
</gene>
<dbReference type="RefSeq" id="WP_067003821.1">
    <property type="nucleotide sequence ID" value="NZ_BNDU01000008.1"/>
</dbReference>
<comment type="caution">
    <text evidence="7">The sequence shown here is derived from an EMBL/GenBank/DDBJ whole genome shotgun (WGS) entry which is preliminary data.</text>
</comment>
<keyword evidence="8" id="KW-1185">Reference proteome</keyword>
<evidence type="ECO:0000256" key="2">
    <source>
        <dbReference type="ARBA" id="ARBA00022692"/>
    </source>
</evidence>
<evidence type="ECO:0000256" key="1">
    <source>
        <dbReference type="ARBA" id="ARBA00004141"/>
    </source>
</evidence>
<sequence length="251" mass="27116">MLHFVRAQAQMLIRSPQLFATLLVIPFYSLVFFHFLKSHHHGGLATTTAITAFLMGAWSHAVFVASQTVDDDRAQGTLSLSLLTPSRYLLALAMRTLLTASLALPVLGEMFLVGRWVFGLPIRVDRPGLTLLVAALVTAGVAATALLMSGLMILVRAARSLQNALTYPFYLLGGLILPVATLPGPLRWIARGFFLSWGAQLLRDAAAGPVPDLGVRLTVLCVLVGLQAAVGLWAVRRVLSFVRTGRVVLHD</sequence>
<dbReference type="EMBL" id="LMWL01000048">
    <property type="protein sequence ID" value="KUM93510.1"/>
    <property type="molecule type" value="Genomic_DNA"/>
</dbReference>
<dbReference type="STRING" id="67285.AQI88_26395"/>
<evidence type="ECO:0000313" key="8">
    <source>
        <dbReference type="Proteomes" id="UP000054241"/>
    </source>
</evidence>
<feature type="domain" description="ABC-2 type transporter transmembrane" evidence="6">
    <location>
        <begin position="9"/>
        <end position="204"/>
    </location>
</feature>
<feature type="transmembrane region" description="Helical" evidence="5">
    <location>
        <begin position="87"/>
        <end position="108"/>
    </location>
</feature>
<proteinExistence type="predicted"/>
<feature type="transmembrane region" description="Helical" evidence="5">
    <location>
        <begin position="128"/>
        <end position="155"/>
    </location>
</feature>
<keyword evidence="3 5" id="KW-1133">Transmembrane helix</keyword>
<dbReference type="AlphaFoldDB" id="A0A101NHY4"/>